<dbReference type="Pfam" id="PF00498">
    <property type="entry name" value="FHA"/>
    <property type="match status" value="1"/>
</dbReference>
<dbReference type="Pfam" id="PF12906">
    <property type="entry name" value="RINGv"/>
    <property type="match status" value="1"/>
</dbReference>
<dbReference type="SUPFAM" id="SSF57850">
    <property type="entry name" value="RING/U-box"/>
    <property type="match status" value="1"/>
</dbReference>
<dbReference type="STRING" id="857967.G0QQ04"/>
<dbReference type="InterPro" id="IPR008984">
    <property type="entry name" value="SMAD_FHA_dom_sf"/>
</dbReference>
<dbReference type="PROSITE" id="PS50006">
    <property type="entry name" value="FHA_DOMAIN"/>
    <property type="match status" value="1"/>
</dbReference>
<dbReference type="Gene3D" id="3.30.40.10">
    <property type="entry name" value="Zinc/RING finger domain, C3HC4 (zinc finger)"/>
    <property type="match status" value="1"/>
</dbReference>
<dbReference type="EMBL" id="GL983596">
    <property type="protein sequence ID" value="EGR32703.1"/>
    <property type="molecule type" value="Genomic_DNA"/>
</dbReference>
<dbReference type="Gene3D" id="2.60.200.20">
    <property type="match status" value="1"/>
</dbReference>
<dbReference type="SMART" id="SM00744">
    <property type="entry name" value="RINGv"/>
    <property type="match status" value="1"/>
</dbReference>
<protein>
    <recommendedName>
        <fullName evidence="8">Zinc finger protein</fullName>
    </recommendedName>
</protein>
<reference evidence="6 7" key="1">
    <citation type="submission" date="2011-07" db="EMBL/GenBank/DDBJ databases">
        <authorList>
            <person name="Coyne R."/>
            <person name="Brami D."/>
            <person name="Johnson J."/>
            <person name="Hostetler J."/>
            <person name="Hannick L."/>
            <person name="Clark T."/>
            <person name="Cassidy-Hanley D."/>
            <person name="Inman J."/>
        </authorList>
    </citation>
    <scope>NUCLEOTIDE SEQUENCE [LARGE SCALE GENOMIC DNA]</scope>
    <source>
        <strain evidence="6 7">G5</strain>
    </source>
</reference>
<dbReference type="GO" id="GO:0008270">
    <property type="term" value="F:zinc ion binding"/>
    <property type="evidence" value="ECO:0007669"/>
    <property type="project" value="UniProtKB-KW"/>
</dbReference>
<dbReference type="AlphaFoldDB" id="G0QQ04"/>
<dbReference type="InterPro" id="IPR000253">
    <property type="entry name" value="FHA_dom"/>
</dbReference>
<keyword evidence="1" id="KW-0479">Metal-binding</keyword>
<evidence type="ECO:0000313" key="6">
    <source>
        <dbReference type="EMBL" id="EGR32703.1"/>
    </source>
</evidence>
<evidence type="ECO:0000256" key="1">
    <source>
        <dbReference type="ARBA" id="ARBA00022723"/>
    </source>
</evidence>
<evidence type="ECO:0000313" key="7">
    <source>
        <dbReference type="Proteomes" id="UP000008983"/>
    </source>
</evidence>
<dbReference type="CDD" id="cd00060">
    <property type="entry name" value="FHA"/>
    <property type="match status" value="1"/>
</dbReference>
<dbReference type="CDD" id="cd16495">
    <property type="entry name" value="RING_CH-C4HC3_MARCH"/>
    <property type="match status" value="1"/>
</dbReference>
<keyword evidence="2" id="KW-0863">Zinc-finger</keyword>
<evidence type="ECO:0000256" key="3">
    <source>
        <dbReference type="ARBA" id="ARBA00022833"/>
    </source>
</evidence>
<dbReference type="PROSITE" id="PS51292">
    <property type="entry name" value="ZF_RING_CH"/>
    <property type="match status" value="1"/>
</dbReference>
<dbReference type="RefSeq" id="XP_004036689.1">
    <property type="nucleotide sequence ID" value="XM_004036641.1"/>
</dbReference>
<evidence type="ECO:0000256" key="2">
    <source>
        <dbReference type="ARBA" id="ARBA00022771"/>
    </source>
</evidence>
<dbReference type="SUPFAM" id="SSF49879">
    <property type="entry name" value="SMAD/FHA domain"/>
    <property type="match status" value="1"/>
</dbReference>
<keyword evidence="3" id="KW-0862">Zinc</keyword>
<dbReference type="PANTHER" id="PTHR46210">
    <property type="entry name" value="FHA DOMAIN-CONTAINING PROTEIN"/>
    <property type="match status" value="1"/>
</dbReference>
<feature type="domain" description="FHA" evidence="4">
    <location>
        <begin position="295"/>
        <end position="339"/>
    </location>
</feature>
<organism evidence="6 7">
    <name type="scientific">Ichthyophthirius multifiliis</name>
    <name type="common">White spot disease agent</name>
    <name type="synonym">Ich</name>
    <dbReference type="NCBI Taxonomy" id="5932"/>
    <lineage>
        <taxon>Eukaryota</taxon>
        <taxon>Sar</taxon>
        <taxon>Alveolata</taxon>
        <taxon>Ciliophora</taxon>
        <taxon>Intramacronucleata</taxon>
        <taxon>Oligohymenophorea</taxon>
        <taxon>Hymenostomatida</taxon>
        <taxon>Ophryoglenina</taxon>
        <taxon>Ichthyophthirius</taxon>
    </lineage>
</organism>
<dbReference type="Proteomes" id="UP000008983">
    <property type="component" value="Unassembled WGS sequence"/>
</dbReference>
<dbReference type="SMART" id="SM00240">
    <property type="entry name" value="FHA"/>
    <property type="match status" value="1"/>
</dbReference>
<dbReference type="InParanoid" id="G0QQ04"/>
<name>G0QQ04_ICHMU</name>
<dbReference type="InterPro" id="IPR013083">
    <property type="entry name" value="Znf_RING/FYVE/PHD"/>
</dbReference>
<feature type="domain" description="RING-CH-type" evidence="5">
    <location>
        <begin position="184"/>
        <end position="260"/>
    </location>
</feature>
<proteinExistence type="predicted"/>
<dbReference type="PANTHER" id="PTHR46210:SF1">
    <property type="entry name" value="FHA DOMAIN-CONTAINING PROTEIN"/>
    <property type="match status" value="1"/>
</dbReference>
<dbReference type="InterPro" id="IPR011016">
    <property type="entry name" value="Znf_RING-CH"/>
</dbReference>
<evidence type="ECO:0008006" key="8">
    <source>
        <dbReference type="Google" id="ProtNLM"/>
    </source>
</evidence>
<dbReference type="OMA" id="RICYNDA"/>
<accession>G0QQ04</accession>
<dbReference type="eggNOG" id="ENOG502S1VU">
    <property type="taxonomic scope" value="Eukaryota"/>
</dbReference>
<dbReference type="GeneID" id="14908866"/>
<dbReference type="OrthoDB" id="264354at2759"/>
<evidence type="ECO:0000259" key="4">
    <source>
        <dbReference type="PROSITE" id="PS50006"/>
    </source>
</evidence>
<keyword evidence="7" id="KW-1185">Reference proteome</keyword>
<gene>
    <name evidence="6" type="ORF">IMG5_073530</name>
</gene>
<sequence>MEDIQCDDHGNFAGDNFVQYDLNIQNQNQNNYTDSEDFIGQSSKGHDISVDSYQLENYDYITDVEKAYTWNRDSHGLFDYESKGITKSQLKVPQPSIIVRDKEEIKLMYSNQIDNPDLKKLGWIDVRDNHYVVDSDLITYDPKLKPELEGLSENCVWKVKNIFLFNEEYEVMNMDDPQLFPLNDQTEENNSCRVCLGDTDEPDNPFITPCKCDGSVRLIHIKCLQQWLKRRLHPKCTSYSVSFVQKQFECELCKNPFPIELQKPPIPYITLEILSKDKNVCKGIHIITLSQKNIIKLGRGNDSDIKISDISVSRYHAVLSFENDIFTIEDNNSKFGTLILCKEPIVLDNNNNNIALQI</sequence>
<evidence type="ECO:0000259" key="5">
    <source>
        <dbReference type="PROSITE" id="PS51292"/>
    </source>
</evidence>